<evidence type="ECO:0000313" key="10">
    <source>
        <dbReference type="Proteomes" id="UP000001593"/>
    </source>
</evidence>
<dbReference type="InterPro" id="IPR001766">
    <property type="entry name" value="Fork_head_dom"/>
</dbReference>
<evidence type="ECO:0000256" key="3">
    <source>
        <dbReference type="ARBA" id="ARBA00023015"/>
    </source>
</evidence>
<protein>
    <recommendedName>
        <fullName evidence="8">Fork-head domain-containing protein</fullName>
    </recommendedName>
</protein>
<evidence type="ECO:0000256" key="4">
    <source>
        <dbReference type="ARBA" id="ARBA00023125"/>
    </source>
</evidence>
<dbReference type="PANTHER" id="PTHR45767:SF9">
    <property type="entry name" value="FORK-HEAD DOMAIN-CONTAINING PROTEIN"/>
    <property type="match status" value="1"/>
</dbReference>
<dbReference type="Proteomes" id="UP000001593">
    <property type="component" value="Unassembled WGS sequence"/>
</dbReference>
<dbReference type="GO" id="GO:0003700">
    <property type="term" value="F:DNA-binding transcription factor activity"/>
    <property type="evidence" value="ECO:0007669"/>
    <property type="project" value="InterPro"/>
</dbReference>
<dbReference type="InterPro" id="IPR036388">
    <property type="entry name" value="WH-like_DNA-bd_sf"/>
</dbReference>
<evidence type="ECO:0000259" key="8">
    <source>
        <dbReference type="PROSITE" id="PS50039"/>
    </source>
</evidence>
<evidence type="ECO:0000256" key="7">
    <source>
        <dbReference type="SAM" id="MobiDB-lite"/>
    </source>
</evidence>
<dbReference type="GO" id="GO:0005634">
    <property type="term" value="C:nucleus"/>
    <property type="evidence" value="ECO:0007669"/>
    <property type="project" value="UniProtKB-SubCell"/>
</dbReference>
<keyword evidence="5" id="KW-0804">Transcription</keyword>
<dbReference type="Pfam" id="PF00250">
    <property type="entry name" value="Forkhead"/>
    <property type="match status" value="1"/>
</dbReference>
<keyword evidence="10" id="KW-1185">Reference proteome</keyword>
<accession>A7SL43</accession>
<dbReference type="InParanoid" id="A7SL43"/>
<dbReference type="Gene3D" id="1.10.10.10">
    <property type="entry name" value="Winged helix-like DNA-binding domain superfamily/Winged helix DNA-binding domain"/>
    <property type="match status" value="1"/>
</dbReference>
<dbReference type="EMBL" id="DS469694">
    <property type="protein sequence ID" value="EDO35579.1"/>
    <property type="molecule type" value="Genomic_DNA"/>
</dbReference>
<dbReference type="HOGENOM" id="CLU_994989_0_0_1"/>
<sequence length="280" mass="31519">MASFRVPQSVKQALLSPTSTESKIHYPDFPRGVDILTSASGIARNPNLNAFTERDYDGNAAEGLLSEGLQKHAESVGSERHRDVTGRLRCDAGKSFQLEVDTQSIESNIEGSPNLSSSSEFTYNSNWAEELLLEGLRRRAMSVDAVRQCDVIRRWNCESEKTFKLECRPVADSTLQSGLTYSELLAKAISSSPEQRLTLQGIYRWFEENVEGISNGSISNHDWKNTVRHTLSMRKRFVRVAMTSKGNKSWWTVKPCLMQKSNDKPTKPKTCIKRSHSETL</sequence>
<evidence type="ECO:0000256" key="5">
    <source>
        <dbReference type="ARBA" id="ARBA00023163"/>
    </source>
</evidence>
<keyword evidence="6" id="KW-0539">Nucleus</keyword>
<dbReference type="OrthoDB" id="5954824at2759"/>
<feature type="DNA-binding region" description="Fork-head" evidence="6">
    <location>
        <begin position="176"/>
        <end position="255"/>
    </location>
</feature>
<dbReference type="CDD" id="cd20032">
    <property type="entry name" value="FH_FOXO"/>
    <property type="match status" value="1"/>
</dbReference>
<dbReference type="eggNOG" id="KOG2294">
    <property type="taxonomic scope" value="Eukaryota"/>
</dbReference>
<organism evidence="9 10">
    <name type="scientific">Nematostella vectensis</name>
    <name type="common">Starlet sea anemone</name>
    <dbReference type="NCBI Taxonomy" id="45351"/>
    <lineage>
        <taxon>Eukaryota</taxon>
        <taxon>Metazoa</taxon>
        <taxon>Cnidaria</taxon>
        <taxon>Anthozoa</taxon>
        <taxon>Hexacorallia</taxon>
        <taxon>Actiniaria</taxon>
        <taxon>Edwardsiidae</taxon>
        <taxon>Nematostella</taxon>
    </lineage>
</organism>
<feature type="region of interest" description="Disordered" evidence="7">
    <location>
        <begin position="261"/>
        <end position="280"/>
    </location>
</feature>
<dbReference type="KEGG" id="nve:5506999"/>
<dbReference type="InterPro" id="IPR036390">
    <property type="entry name" value="WH_DNA-bd_sf"/>
</dbReference>
<dbReference type="SMART" id="SM00339">
    <property type="entry name" value="FH"/>
    <property type="match status" value="1"/>
</dbReference>
<evidence type="ECO:0000256" key="1">
    <source>
        <dbReference type="ARBA" id="ARBA00004496"/>
    </source>
</evidence>
<reference evidence="9 10" key="1">
    <citation type="journal article" date="2007" name="Science">
        <title>Sea anemone genome reveals ancestral eumetazoan gene repertoire and genomic organization.</title>
        <authorList>
            <person name="Putnam N.H."/>
            <person name="Srivastava M."/>
            <person name="Hellsten U."/>
            <person name="Dirks B."/>
            <person name="Chapman J."/>
            <person name="Salamov A."/>
            <person name="Terry A."/>
            <person name="Shapiro H."/>
            <person name="Lindquist E."/>
            <person name="Kapitonov V.V."/>
            <person name="Jurka J."/>
            <person name="Genikhovich G."/>
            <person name="Grigoriev I.V."/>
            <person name="Lucas S.M."/>
            <person name="Steele R.E."/>
            <person name="Finnerty J.R."/>
            <person name="Technau U."/>
            <person name="Martindale M.Q."/>
            <person name="Rokhsar D.S."/>
        </authorList>
    </citation>
    <scope>NUCLEOTIDE SEQUENCE [LARGE SCALE GENOMIC DNA]</scope>
    <source>
        <strain evidence="10">CH2 X CH6</strain>
    </source>
</reference>
<comment type="subcellular location">
    <subcellularLocation>
        <location evidence="1">Cytoplasm</location>
    </subcellularLocation>
    <subcellularLocation>
        <location evidence="6">Nucleus</location>
    </subcellularLocation>
</comment>
<feature type="domain" description="Fork-head" evidence="8">
    <location>
        <begin position="176"/>
        <end position="255"/>
    </location>
</feature>
<evidence type="ECO:0000313" key="9">
    <source>
        <dbReference type="EMBL" id="EDO35579.1"/>
    </source>
</evidence>
<dbReference type="AlphaFoldDB" id="A7SL43"/>
<name>A7SL43_NEMVE</name>
<keyword evidence="3" id="KW-0805">Transcription regulation</keyword>
<keyword evidence="4 6" id="KW-0238">DNA-binding</keyword>
<dbReference type="PANTHER" id="PTHR45767">
    <property type="entry name" value="FORKHEAD BOX PROTEIN O"/>
    <property type="match status" value="1"/>
</dbReference>
<proteinExistence type="predicted"/>
<gene>
    <name evidence="9" type="ORF">NEMVEDRAFT_v1g213966</name>
</gene>
<dbReference type="STRING" id="45351.A7SL43"/>
<dbReference type="PRINTS" id="PR00053">
    <property type="entry name" value="FORKHEAD"/>
</dbReference>
<dbReference type="PROSITE" id="PS50039">
    <property type="entry name" value="FORK_HEAD_3"/>
    <property type="match status" value="1"/>
</dbReference>
<evidence type="ECO:0000256" key="2">
    <source>
        <dbReference type="ARBA" id="ARBA00022490"/>
    </source>
</evidence>
<dbReference type="GO" id="GO:0043565">
    <property type="term" value="F:sequence-specific DNA binding"/>
    <property type="evidence" value="ECO:0007669"/>
    <property type="project" value="InterPro"/>
</dbReference>
<dbReference type="GO" id="GO:0005737">
    <property type="term" value="C:cytoplasm"/>
    <property type="evidence" value="ECO:0007669"/>
    <property type="project" value="UniProtKB-SubCell"/>
</dbReference>
<keyword evidence="2" id="KW-0963">Cytoplasm</keyword>
<evidence type="ECO:0000256" key="6">
    <source>
        <dbReference type="PROSITE-ProRule" id="PRU00089"/>
    </source>
</evidence>
<dbReference type="SUPFAM" id="SSF46785">
    <property type="entry name" value="Winged helix' DNA-binding domain"/>
    <property type="match status" value="1"/>
</dbReference>